<dbReference type="OrthoDB" id="9779930at2"/>
<evidence type="ECO:0000256" key="1">
    <source>
        <dbReference type="ARBA" id="ARBA00002190"/>
    </source>
</evidence>
<sequence length="394" mass="45500">MTQLNFNLDMDKLTEEILSSDLSSVTKGLAVAVFNAYMEAERDAHVQASHLARSPDRQDMRNGYYERDYRLPIGRITLKVPRTRSGEFSTTLFERYQRMDQSLVLTMMESVISGVSTRKVTKIVEELCGDAVSKSFVSNVMKRLDPEIEAFRTRALNDAQYDYVYVDAMYIKVREDHRVVSKAVYIAQGVTTAHYREMIGFMVAGNESTVSWTAFFQDLRARGLTKPKLIISDAHAGLKAAIKQEFTDCPWQRCTFHFLQNMVTSMPKKHSGPARQMLKRIFRAETIKHAEAYRDEFIEFVQDDPKYAAVIEKLEAGFSDATQFMHEPEDYYVSLRTTNSLERVNREIRRRERVIGIFPNLASAERLIGAVLMDIHELFQTPKRKLFQKHDLDK</sequence>
<keyword evidence="3 6" id="KW-0815">Transposition</keyword>
<evidence type="ECO:0000256" key="4">
    <source>
        <dbReference type="ARBA" id="ARBA00023125"/>
    </source>
</evidence>
<evidence type="ECO:0000256" key="2">
    <source>
        <dbReference type="ARBA" id="ARBA00010961"/>
    </source>
</evidence>
<dbReference type="Proteomes" id="UP000219412">
    <property type="component" value="Unassembled WGS sequence"/>
</dbReference>
<comment type="function">
    <text evidence="1 6">Required for the transposition of the insertion element.</text>
</comment>
<proteinExistence type="inferred from homology"/>
<keyword evidence="4 6" id="KW-0238">DNA-binding</keyword>
<comment type="similarity">
    <text evidence="2 6">Belongs to the transposase mutator family.</text>
</comment>
<organism evidence="7 8">
    <name type="scientific">Salinicoccus kekensis</name>
    <dbReference type="NCBI Taxonomy" id="714307"/>
    <lineage>
        <taxon>Bacteria</taxon>
        <taxon>Bacillati</taxon>
        <taxon>Bacillota</taxon>
        <taxon>Bacilli</taxon>
        <taxon>Bacillales</taxon>
        <taxon>Staphylococcaceae</taxon>
        <taxon>Salinicoccus</taxon>
    </lineage>
</organism>
<dbReference type="InterPro" id="IPR001207">
    <property type="entry name" value="Transposase_mutator"/>
</dbReference>
<dbReference type="PANTHER" id="PTHR33217:SF7">
    <property type="entry name" value="TRANSPOSASE FOR INSERTION SEQUENCE ELEMENT IS1081"/>
    <property type="match status" value="1"/>
</dbReference>
<keyword evidence="8" id="KW-1185">Reference proteome</keyword>
<dbReference type="Pfam" id="PF00872">
    <property type="entry name" value="Transposase_mut"/>
    <property type="match status" value="1"/>
</dbReference>
<dbReference type="AlphaFoldDB" id="A0A285UTI9"/>
<dbReference type="GO" id="GO:0006313">
    <property type="term" value="P:DNA transposition"/>
    <property type="evidence" value="ECO:0007669"/>
    <property type="project" value="UniProtKB-UniRule"/>
</dbReference>
<keyword evidence="5 6" id="KW-0233">DNA recombination</keyword>
<reference evidence="8" key="1">
    <citation type="submission" date="2017-08" db="EMBL/GenBank/DDBJ databases">
        <authorList>
            <person name="Varghese N."/>
            <person name="Submissions S."/>
        </authorList>
    </citation>
    <scope>NUCLEOTIDE SEQUENCE [LARGE SCALE GENOMIC DNA]</scope>
    <source>
        <strain evidence="8">DSM 23173</strain>
    </source>
</reference>
<evidence type="ECO:0000313" key="8">
    <source>
        <dbReference type="Proteomes" id="UP000219412"/>
    </source>
</evidence>
<evidence type="ECO:0000313" key="7">
    <source>
        <dbReference type="EMBL" id="SOC45245.1"/>
    </source>
</evidence>
<name>A0A285UTI9_9STAP</name>
<dbReference type="EMBL" id="OBQF01000011">
    <property type="protein sequence ID" value="SOC45245.1"/>
    <property type="molecule type" value="Genomic_DNA"/>
</dbReference>
<gene>
    <name evidence="7" type="ORF">SAMN05878391_2668</name>
</gene>
<protein>
    <recommendedName>
        <fullName evidence="6">Mutator family transposase</fullName>
    </recommendedName>
</protein>
<evidence type="ECO:0000256" key="6">
    <source>
        <dbReference type="RuleBase" id="RU365089"/>
    </source>
</evidence>
<dbReference type="RefSeq" id="WP_097042987.1">
    <property type="nucleotide sequence ID" value="NZ_OBQF01000011.1"/>
</dbReference>
<dbReference type="PANTHER" id="PTHR33217">
    <property type="entry name" value="TRANSPOSASE FOR INSERTION SEQUENCE ELEMENT IS1081"/>
    <property type="match status" value="1"/>
</dbReference>
<evidence type="ECO:0000256" key="5">
    <source>
        <dbReference type="ARBA" id="ARBA00023172"/>
    </source>
</evidence>
<keyword evidence="6" id="KW-0814">Transposable element</keyword>
<dbReference type="GO" id="GO:0003677">
    <property type="term" value="F:DNA binding"/>
    <property type="evidence" value="ECO:0007669"/>
    <property type="project" value="UniProtKB-UniRule"/>
</dbReference>
<dbReference type="NCBIfam" id="NF033543">
    <property type="entry name" value="transpos_IS256"/>
    <property type="match status" value="1"/>
</dbReference>
<evidence type="ECO:0000256" key="3">
    <source>
        <dbReference type="ARBA" id="ARBA00022578"/>
    </source>
</evidence>
<accession>A0A285UTI9</accession>
<dbReference type="GO" id="GO:0004803">
    <property type="term" value="F:transposase activity"/>
    <property type="evidence" value="ECO:0007669"/>
    <property type="project" value="UniProtKB-UniRule"/>
</dbReference>